<feature type="signal peptide" evidence="1">
    <location>
        <begin position="1"/>
        <end position="25"/>
    </location>
</feature>
<accession>A0ABY5DY10</accession>
<proteinExistence type="predicted"/>
<feature type="chain" id="PRO_5046761382" evidence="1">
    <location>
        <begin position="26"/>
        <end position="190"/>
    </location>
</feature>
<evidence type="ECO:0000313" key="3">
    <source>
        <dbReference type="Proteomes" id="UP001056035"/>
    </source>
</evidence>
<evidence type="ECO:0000313" key="2">
    <source>
        <dbReference type="EMBL" id="UTI66415.1"/>
    </source>
</evidence>
<protein>
    <submittedName>
        <fullName evidence="2">Uncharacterized protein</fullName>
    </submittedName>
</protein>
<keyword evidence="1" id="KW-0732">Signal</keyword>
<organism evidence="2 3">
    <name type="scientific">Paraconexibacter antarcticus</name>
    <dbReference type="NCBI Taxonomy" id="2949664"/>
    <lineage>
        <taxon>Bacteria</taxon>
        <taxon>Bacillati</taxon>
        <taxon>Actinomycetota</taxon>
        <taxon>Thermoleophilia</taxon>
        <taxon>Solirubrobacterales</taxon>
        <taxon>Paraconexibacteraceae</taxon>
        <taxon>Paraconexibacter</taxon>
    </lineage>
</organism>
<dbReference type="RefSeq" id="WP_254573086.1">
    <property type="nucleotide sequence ID" value="NZ_CP098502.1"/>
</dbReference>
<keyword evidence="3" id="KW-1185">Reference proteome</keyword>
<sequence>MSGRARRAAAVAASVMAGGTGVAVAATGDAPQTVRGRVFATVAPAGWTTAVVAGPKSLKSYQQASHGKVDALGVPVKGAIATTIYEASIRKSGFAHPGRQTADTLAPKLIGIPRGATRITPVAGGHGILDGERTVYGTYTYTYAGRRIRQRDLVARHGAYSVVVETIADTSRRAAADRARSTVQDAWHWR</sequence>
<dbReference type="EMBL" id="CP098502">
    <property type="protein sequence ID" value="UTI66415.1"/>
    <property type="molecule type" value="Genomic_DNA"/>
</dbReference>
<gene>
    <name evidence="2" type="ORF">NBH00_09440</name>
</gene>
<reference evidence="2 3" key="1">
    <citation type="submission" date="2022-06" db="EMBL/GenBank/DDBJ databases">
        <title>Paraconexibacter antarcticus.</title>
        <authorList>
            <person name="Kim C.S."/>
        </authorList>
    </citation>
    <scope>NUCLEOTIDE SEQUENCE [LARGE SCALE GENOMIC DNA]</scope>
    <source>
        <strain evidence="2 3">02-257</strain>
    </source>
</reference>
<dbReference type="Proteomes" id="UP001056035">
    <property type="component" value="Chromosome"/>
</dbReference>
<name>A0ABY5DY10_9ACTN</name>
<evidence type="ECO:0000256" key="1">
    <source>
        <dbReference type="SAM" id="SignalP"/>
    </source>
</evidence>